<dbReference type="GO" id="GO:0030272">
    <property type="term" value="F:5-formyltetrahydrofolate cyclo-ligase activity"/>
    <property type="evidence" value="ECO:0007669"/>
    <property type="project" value="UniProtKB-EC"/>
</dbReference>
<comment type="similarity">
    <text evidence="1 5">Belongs to the 5-formyltetrahydrofolate cyclo-ligase family.</text>
</comment>
<proteinExistence type="inferred from homology"/>
<dbReference type="EMBL" id="SCWE01000001">
    <property type="protein sequence ID" value="TDM02907.1"/>
    <property type="molecule type" value="Genomic_DNA"/>
</dbReference>
<dbReference type="RefSeq" id="WP_133428995.1">
    <property type="nucleotide sequence ID" value="NZ_SCWE01000001.1"/>
</dbReference>
<evidence type="ECO:0000256" key="5">
    <source>
        <dbReference type="RuleBase" id="RU361279"/>
    </source>
</evidence>
<dbReference type="NCBIfam" id="TIGR02727">
    <property type="entry name" value="MTHFS_bact"/>
    <property type="match status" value="1"/>
</dbReference>
<evidence type="ECO:0000256" key="2">
    <source>
        <dbReference type="ARBA" id="ARBA00022741"/>
    </source>
</evidence>
<dbReference type="GO" id="GO:0035999">
    <property type="term" value="P:tetrahydrofolate interconversion"/>
    <property type="evidence" value="ECO:0007669"/>
    <property type="project" value="TreeGrafter"/>
</dbReference>
<keyword evidence="6" id="KW-0436">Ligase</keyword>
<dbReference type="InterPro" id="IPR037171">
    <property type="entry name" value="NagB/RpiA_transferase-like"/>
</dbReference>
<comment type="caution">
    <text evidence="6">The sequence shown here is derived from an EMBL/GenBank/DDBJ whole genome shotgun (WGS) entry which is preliminary data.</text>
</comment>
<reference evidence="6 7" key="1">
    <citation type="submission" date="2019-01" db="EMBL/GenBank/DDBJ databases">
        <title>Draft genome sequences of the type strains of six Macrococcus species.</title>
        <authorList>
            <person name="Mazhar S."/>
            <person name="Altermann E."/>
            <person name="Hill C."/>
            <person name="Mcauliffe O."/>
        </authorList>
    </citation>
    <scope>NUCLEOTIDE SEQUENCE [LARGE SCALE GENOMIC DNA]</scope>
    <source>
        <strain evidence="6 7">CCM4809</strain>
    </source>
</reference>
<dbReference type="PANTHER" id="PTHR23407:SF1">
    <property type="entry name" value="5-FORMYLTETRAHYDROFOLATE CYCLO-LIGASE"/>
    <property type="match status" value="1"/>
</dbReference>
<organism evidence="6 7">
    <name type="scientific">Macrococcus hajekii</name>
    <dbReference type="NCBI Taxonomy" id="198482"/>
    <lineage>
        <taxon>Bacteria</taxon>
        <taxon>Bacillati</taxon>
        <taxon>Bacillota</taxon>
        <taxon>Bacilli</taxon>
        <taxon>Bacillales</taxon>
        <taxon>Staphylococcaceae</taxon>
        <taxon>Macrococcus</taxon>
    </lineage>
</organism>
<evidence type="ECO:0000313" key="6">
    <source>
        <dbReference type="EMBL" id="TDM02907.1"/>
    </source>
</evidence>
<dbReference type="SUPFAM" id="SSF100950">
    <property type="entry name" value="NagB/RpiA/CoA transferase-like"/>
    <property type="match status" value="1"/>
</dbReference>
<dbReference type="Proteomes" id="UP000295328">
    <property type="component" value="Unassembled WGS sequence"/>
</dbReference>
<evidence type="ECO:0000313" key="7">
    <source>
        <dbReference type="Proteomes" id="UP000295328"/>
    </source>
</evidence>
<dbReference type="OrthoDB" id="9801938at2"/>
<dbReference type="Gene3D" id="3.40.50.10420">
    <property type="entry name" value="NagB/RpiA/CoA transferase-like"/>
    <property type="match status" value="1"/>
</dbReference>
<name>A0A4R6BML9_9STAP</name>
<dbReference type="PIRSF" id="PIRSF006806">
    <property type="entry name" value="FTHF_cligase"/>
    <property type="match status" value="1"/>
</dbReference>
<dbReference type="EC" id="6.3.3.2" evidence="5"/>
<dbReference type="GO" id="GO:0046872">
    <property type="term" value="F:metal ion binding"/>
    <property type="evidence" value="ECO:0007669"/>
    <property type="project" value="UniProtKB-KW"/>
</dbReference>
<comment type="catalytic activity">
    <reaction evidence="5">
        <text>(6S)-5-formyl-5,6,7,8-tetrahydrofolate + ATP = (6R)-5,10-methenyltetrahydrofolate + ADP + phosphate</text>
        <dbReference type="Rhea" id="RHEA:10488"/>
        <dbReference type="ChEBI" id="CHEBI:30616"/>
        <dbReference type="ChEBI" id="CHEBI:43474"/>
        <dbReference type="ChEBI" id="CHEBI:57455"/>
        <dbReference type="ChEBI" id="CHEBI:57457"/>
        <dbReference type="ChEBI" id="CHEBI:456216"/>
        <dbReference type="EC" id="6.3.3.2"/>
    </reaction>
</comment>
<feature type="binding site" evidence="4">
    <location>
        <position position="47"/>
    </location>
    <ligand>
        <name>substrate</name>
    </ligand>
</feature>
<evidence type="ECO:0000256" key="3">
    <source>
        <dbReference type="ARBA" id="ARBA00022840"/>
    </source>
</evidence>
<dbReference type="GO" id="GO:0009396">
    <property type="term" value="P:folic acid-containing compound biosynthetic process"/>
    <property type="evidence" value="ECO:0007669"/>
    <property type="project" value="TreeGrafter"/>
</dbReference>
<dbReference type="InterPro" id="IPR024185">
    <property type="entry name" value="FTHF_cligase-like_sf"/>
</dbReference>
<feature type="binding site" evidence="4">
    <location>
        <begin position="128"/>
        <end position="136"/>
    </location>
    <ligand>
        <name>ATP</name>
        <dbReference type="ChEBI" id="CHEBI:30616"/>
    </ligand>
</feature>
<comment type="cofactor">
    <cofactor evidence="5">
        <name>Mg(2+)</name>
        <dbReference type="ChEBI" id="CHEBI:18420"/>
    </cofactor>
</comment>
<keyword evidence="2 4" id="KW-0547">Nucleotide-binding</keyword>
<accession>A0A4R6BML9</accession>
<keyword evidence="3 4" id="KW-0067">ATP-binding</keyword>
<gene>
    <name evidence="6" type="ORF">ERX37_02125</name>
</gene>
<dbReference type="GO" id="GO:0005524">
    <property type="term" value="F:ATP binding"/>
    <property type="evidence" value="ECO:0007669"/>
    <property type="project" value="UniProtKB-KW"/>
</dbReference>
<feature type="binding site" evidence="4">
    <location>
        <position position="52"/>
    </location>
    <ligand>
        <name>substrate</name>
    </ligand>
</feature>
<keyword evidence="7" id="KW-1185">Reference proteome</keyword>
<protein>
    <recommendedName>
        <fullName evidence="5">5-formyltetrahydrofolate cyclo-ligase</fullName>
        <ecNumber evidence="5">6.3.3.2</ecNumber>
    </recommendedName>
</protein>
<sequence>MMNKKEVRKKVLDYLKNKEKYNEEVQLMRTLFELPEWQSAKSIGITLSMPHEISTEEIIKYALVQGKKVFVPNCHYENKTMDFARYTSPADLHEDEKGILAVKNSDEINNDVELLLVPGLGFNSDGYRVGYGGGYYDRFLSTYDGPTVSLILEEQLMDIPTDDYDQPVHKMITEKRIINGVRQ</sequence>
<keyword evidence="5" id="KW-0460">Magnesium</keyword>
<dbReference type="InterPro" id="IPR002698">
    <property type="entry name" value="FTHF_cligase"/>
</dbReference>
<evidence type="ECO:0000256" key="4">
    <source>
        <dbReference type="PIRSR" id="PIRSR006806-1"/>
    </source>
</evidence>
<dbReference type="AlphaFoldDB" id="A0A4R6BML9"/>
<evidence type="ECO:0000256" key="1">
    <source>
        <dbReference type="ARBA" id="ARBA00010638"/>
    </source>
</evidence>
<dbReference type="Pfam" id="PF01812">
    <property type="entry name" value="5-FTHF_cyc-lig"/>
    <property type="match status" value="1"/>
</dbReference>
<keyword evidence="5" id="KW-0479">Metal-binding</keyword>
<feature type="binding site" evidence="4">
    <location>
        <begin position="4"/>
        <end position="8"/>
    </location>
    <ligand>
        <name>ATP</name>
        <dbReference type="ChEBI" id="CHEBI:30616"/>
    </ligand>
</feature>
<dbReference type="PANTHER" id="PTHR23407">
    <property type="entry name" value="ATPASE INHIBITOR/5-FORMYLTETRAHYDROFOLATE CYCLO-LIGASE"/>
    <property type="match status" value="1"/>
</dbReference>